<proteinExistence type="predicted"/>
<keyword evidence="1" id="KW-0732">Signal</keyword>
<reference evidence="2 3" key="1">
    <citation type="submission" date="2019-09" db="EMBL/GenBank/DDBJ databases">
        <authorList>
            <person name="Leyn A S."/>
        </authorList>
    </citation>
    <scope>NUCLEOTIDE SEQUENCE [LARGE SCALE GENOMIC DNA]</scope>
    <source>
        <strain evidence="2">AA231_1</strain>
    </source>
</reference>
<feature type="signal peptide" evidence="1">
    <location>
        <begin position="1"/>
        <end position="24"/>
    </location>
</feature>
<dbReference type="AlphaFoldDB" id="A0A6I8M9H5"/>
<name>A0A6I8M9H5_9PSEU</name>
<feature type="chain" id="PRO_5026094698" evidence="1">
    <location>
        <begin position="25"/>
        <end position="350"/>
    </location>
</feature>
<protein>
    <submittedName>
        <fullName evidence="2">Uncharacterized protein</fullName>
    </submittedName>
</protein>
<keyword evidence="3" id="KW-1185">Reference proteome</keyword>
<gene>
    <name evidence="2" type="ORF">AA23TX_09478</name>
</gene>
<evidence type="ECO:0000256" key="1">
    <source>
        <dbReference type="SAM" id="SignalP"/>
    </source>
</evidence>
<dbReference type="Proteomes" id="UP000399805">
    <property type="component" value="Unassembled WGS sequence"/>
</dbReference>
<organism evidence="2 3">
    <name type="scientific">Amycolatopsis camponoti</name>
    <dbReference type="NCBI Taxonomy" id="2606593"/>
    <lineage>
        <taxon>Bacteria</taxon>
        <taxon>Bacillati</taxon>
        <taxon>Actinomycetota</taxon>
        <taxon>Actinomycetes</taxon>
        <taxon>Pseudonocardiales</taxon>
        <taxon>Pseudonocardiaceae</taxon>
        <taxon>Amycolatopsis</taxon>
    </lineage>
</organism>
<dbReference type="RefSeq" id="WP_155549198.1">
    <property type="nucleotide sequence ID" value="NZ_CABVGP010000003.1"/>
</dbReference>
<accession>A0A6I8M9H5</accession>
<dbReference type="EMBL" id="CABVGP010000003">
    <property type="protein sequence ID" value="VVJ24613.1"/>
    <property type="molecule type" value="Genomic_DNA"/>
</dbReference>
<evidence type="ECO:0000313" key="2">
    <source>
        <dbReference type="EMBL" id="VVJ24613.1"/>
    </source>
</evidence>
<evidence type="ECO:0000313" key="3">
    <source>
        <dbReference type="Proteomes" id="UP000399805"/>
    </source>
</evidence>
<sequence length="350" mass="35878">MKFRSLGCALLAVGLLGSGQQATAATQAAACTWKPTALGAGTSVSAQVTATDDKGNFAGWTLPTDEFGETRRAASWTNGTYTDLGTAGTAGAAVTAENRSGAVAGTATYSLFGSGFLFQKAFKSSGGTLVQLPFPTSSQLPAGYTLSSALGITDSGDVIGVVRKQNGSGTTPVRWPAAQPGTVTLLTGLPSGLAAVDTDGSIVLNSGDIWRDGTLTHLGTLPGLEYAWPEAIKNGRVVGYGVYNGKKVGVYWDQQHAAHVLPKSSYNLSNGNPGFTINANGLITGRIDEANGGNDAAGTGYGVWNQGTFVSKFGDLKADLPVVIGDDGTAGGFRYDSATQHSTAYVWRCS</sequence>